<gene>
    <name evidence="2" type="ORF">Pla175_32230</name>
</gene>
<sequence>MPTQQPPRSFLEPAVLARLAGVPLFARKPMQGGVSGKHRSPHRGSSVEFAEYRKYVPGDDLRRLHWRALARTGRRYVKEFEADTNLRCCLVVDTSGSMRFGPAGGGLSKIEYARRLAGTLGYLAIQQGDAVGLTCVADGIVQDIPPRRNPAHLAHLFDTLEKVVPVGPTHLVDVLHQLAETVRQRALIIVISDLFADPALLRECFEHLRFRHHDLAAFHLLEQQELDFQFRRPTRFVDMEGGTSILAEPTEIASRYQKALAEYLEGLRTAVLETGVDYHRVRIDEPYEQTLMKFLVRRTQQRSGR</sequence>
<dbReference type="CDD" id="cd00198">
    <property type="entry name" value="vWFA"/>
    <property type="match status" value="1"/>
</dbReference>
<dbReference type="PANTHER" id="PTHR33608">
    <property type="entry name" value="BLL2464 PROTEIN"/>
    <property type="match status" value="1"/>
</dbReference>
<dbReference type="AlphaFoldDB" id="A0A518DED2"/>
<accession>A0A518DED2</accession>
<protein>
    <recommendedName>
        <fullName evidence="1">DUF58 domain-containing protein</fullName>
    </recommendedName>
</protein>
<dbReference type="PANTHER" id="PTHR33608:SF7">
    <property type="entry name" value="DUF58 DOMAIN-CONTAINING PROTEIN"/>
    <property type="match status" value="1"/>
</dbReference>
<dbReference type="Gene3D" id="3.40.50.410">
    <property type="entry name" value="von Willebrand factor, type A domain"/>
    <property type="match status" value="1"/>
</dbReference>
<evidence type="ECO:0000313" key="3">
    <source>
        <dbReference type="Proteomes" id="UP000317429"/>
    </source>
</evidence>
<evidence type="ECO:0000313" key="2">
    <source>
        <dbReference type="EMBL" id="QDU89827.1"/>
    </source>
</evidence>
<dbReference type="Proteomes" id="UP000317429">
    <property type="component" value="Chromosome"/>
</dbReference>
<dbReference type="KEGG" id="pnd:Pla175_32230"/>
<proteinExistence type="predicted"/>
<dbReference type="RefSeq" id="WP_145287093.1">
    <property type="nucleotide sequence ID" value="NZ_CP036291.1"/>
</dbReference>
<dbReference type="SUPFAM" id="SSF53300">
    <property type="entry name" value="vWA-like"/>
    <property type="match status" value="1"/>
</dbReference>
<dbReference type="OrthoDB" id="9780819at2"/>
<organism evidence="2 3">
    <name type="scientific">Pirellulimonas nuda</name>
    <dbReference type="NCBI Taxonomy" id="2528009"/>
    <lineage>
        <taxon>Bacteria</taxon>
        <taxon>Pseudomonadati</taxon>
        <taxon>Planctomycetota</taxon>
        <taxon>Planctomycetia</taxon>
        <taxon>Pirellulales</taxon>
        <taxon>Lacipirellulaceae</taxon>
        <taxon>Pirellulimonas</taxon>
    </lineage>
</organism>
<name>A0A518DED2_9BACT</name>
<reference evidence="2 3" key="1">
    <citation type="submission" date="2019-02" db="EMBL/GenBank/DDBJ databases">
        <title>Deep-cultivation of Planctomycetes and their phenomic and genomic characterization uncovers novel biology.</title>
        <authorList>
            <person name="Wiegand S."/>
            <person name="Jogler M."/>
            <person name="Boedeker C."/>
            <person name="Pinto D."/>
            <person name="Vollmers J."/>
            <person name="Rivas-Marin E."/>
            <person name="Kohn T."/>
            <person name="Peeters S.H."/>
            <person name="Heuer A."/>
            <person name="Rast P."/>
            <person name="Oberbeckmann S."/>
            <person name="Bunk B."/>
            <person name="Jeske O."/>
            <person name="Meyerdierks A."/>
            <person name="Storesund J.E."/>
            <person name="Kallscheuer N."/>
            <person name="Luecker S."/>
            <person name="Lage O.M."/>
            <person name="Pohl T."/>
            <person name="Merkel B.J."/>
            <person name="Hornburger P."/>
            <person name="Mueller R.-W."/>
            <person name="Bruemmer F."/>
            <person name="Labrenz M."/>
            <person name="Spormann A.M."/>
            <person name="Op den Camp H."/>
            <person name="Overmann J."/>
            <person name="Amann R."/>
            <person name="Jetten M.S.M."/>
            <person name="Mascher T."/>
            <person name="Medema M.H."/>
            <person name="Devos D.P."/>
            <person name="Kaster A.-K."/>
            <person name="Ovreas L."/>
            <person name="Rohde M."/>
            <person name="Galperin M.Y."/>
            <person name="Jogler C."/>
        </authorList>
    </citation>
    <scope>NUCLEOTIDE SEQUENCE [LARGE SCALE GENOMIC DNA]</scope>
    <source>
        <strain evidence="2 3">Pla175</strain>
    </source>
</reference>
<dbReference type="EMBL" id="CP036291">
    <property type="protein sequence ID" value="QDU89827.1"/>
    <property type="molecule type" value="Genomic_DNA"/>
</dbReference>
<keyword evidence="3" id="KW-1185">Reference proteome</keyword>
<dbReference type="InterPro" id="IPR002881">
    <property type="entry name" value="DUF58"/>
</dbReference>
<evidence type="ECO:0000259" key="1">
    <source>
        <dbReference type="Pfam" id="PF01882"/>
    </source>
</evidence>
<dbReference type="InterPro" id="IPR036465">
    <property type="entry name" value="vWFA_dom_sf"/>
</dbReference>
<dbReference type="Pfam" id="PF01882">
    <property type="entry name" value="DUF58"/>
    <property type="match status" value="1"/>
</dbReference>
<feature type="domain" description="DUF58" evidence="1">
    <location>
        <begin position="51"/>
        <end position="259"/>
    </location>
</feature>